<dbReference type="PANTHER" id="PTHR10977">
    <property type="entry name" value="DIPHOSPHOMEVALONATE DECARBOXYLASE"/>
    <property type="match status" value="1"/>
</dbReference>
<dbReference type="InterPro" id="IPR013890">
    <property type="entry name" value="Tscrpt_rep_Tup1_N"/>
</dbReference>
<evidence type="ECO:0000259" key="25">
    <source>
        <dbReference type="Pfam" id="PF22700"/>
    </source>
</evidence>
<evidence type="ECO:0000256" key="2">
    <source>
        <dbReference type="ARBA" id="ARBA00008831"/>
    </source>
</evidence>
<keyword evidence="12" id="KW-0805">Transcription regulation</keyword>
<name>A0A642UCL8_DIURU</name>
<evidence type="ECO:0000313" key="27">
    <source>
        <dbReference type="Proteomes" id="UP000449547"/>
    </source>
</evidence>
<dbReference type="Gene3D" id="3.30.70.890">
    <property type="entry name" value="GHMP kinase, C-terminal domain"/>
    <property type="match status" value="1"/>
</dbReference>
<evidence type="ECO:0000256" key="18">
    <source>
        <dbReference type="ARBA" id="ARBA00048416"/>
    </source>
</evidence>
<evidence type="ECO:0000256" key="16">
    <source>
        <dbReference type="ARBA" id="ARBA00023221"/>
    </source>
</evidence>
<feature type="domain" description="Diphosphomevalonate decarboxylase-like N-terminal" evidence="25">
    <location>
        <begin position="574"/>
        <end position="740"/>
    </location>
</feature>
<evidence type="ECO:0000256" key="6">
    <source>
        <dbReference type="ARBA" id="ARBA00022574"/>
    </source>
</evidence>
<dbReference type="EMBL" id="SWFT01000163">
    <property type="protein sequence ID" value="KAA8896712.1"/>
    <property type="molecule type" value="Genomic_DNA"/>
</dbReference>
<evidence type="ECO:0000256" key="10">
    <source>
        <dbReference type="ARBA" id="ARBA00022955"/>
    </source>
</evidence>
<keyword evidence="13" id="KW-0443">Lipid metabolism</keyword>
<keyword evidence="11" id="KW-0756">Sterol biosynthesis</keyword>
<dbReference type="InterPro" id="IPR001680">
    <property type="entry name" value="WD40_rpt"/>
</dbReference>
<evidence type="ECO:0000256" key="12">
    <source>
        <dbReference type="ARBA" id="ARBA00023015"/>
    </source>
</evidence>
<dbReference type="Gene3D" id="1.20.5.340">
    <property type="match status" value="1"/>
</dbReference>
<dbReference type="PROSITE" id="PS50082">
    <property type="entry name" value="WD_REPEATS_2"/>
    <property type="match status" value="5"/>
</dbReference>
<evidence type="ECO:0000256" key="5">
    <source>
        <dbReference type="ARBA" id="ARBA00022516"/>
    </source>
</evidence>
<dbReference type="InterPro" id="IPR036554">
    <property type="entry name" value="GHMP_kinase_C_sf"/>
</dbReference>
<dbReference type="Pfam" id="PF22700">
    <property type="entry name" value="MVD-like_N"/>
    <property type="match status" value="1"/>
</dbReference>
<feature type="repeat" description="WD" evidence="21">
    <location>
        <begin position="420"/>
        <end position="452"/>
    </location>
</feature>
<dbReference type="InterPro" id="IPR053859">
    <property type="entry name" value="MVD-like_N"/>
</dbReference>
<keyword evidence="10" id="KW-0752">Steroid biosynthesis</keyword>
<keyword evidence="5" id="KW-0444">Lipid biosynthesis</keyword>
<feature type="region of interest" description="Disordered" evidence="22">
    <location>
        <begin position="118"/>
        <end position="174"/>
    </location>
</feature>
<dbReference type="SUPFAM" id="SSF50978">
    <property type="entry name" value="WD40 repeat-like"/>
    <property type="match status" value="1"/>
</dbReference>
<feature type="domain" description="Transcriptional repressor Tup1 N-terminal" evidence="23">
    <location>
        <begin position="43"/>
        <end position="119"/>
    </location>
</feature>
<dbReference type="InterPro" id="IPR029765">
    <property type="entry name" value="Mev_diP_decarb"/>
</dbReference>
<dbReference type="Pfam" id="PF08581">
    <property type="entry name" value="Tup_N"/>
    <property type="match status" value="1"/>
</dbReference>
<dbReference type="Proteomes" id="UP000449547">
    <property type="component" value="Unassembled WGS sequence"/>
</dbReference>
<evidence type="ECO:0000259" key="24">
    <source>
        <dbReference type="Pfam" id="PF18376"/>
    </source>
</evidence>
<feature type="repeat" description="WD" evidence="21">
    <location>
        <begin position="469"/>
        <end position="503"/>
    </location>
</feature>
<feature type="region of interest" description="Disordered" evidence="22">
    <location>
        <begin position="1"/>
        <end position="43"/>
    </location>
</feature>
<dbReference type="SMART" id="SM00320">
    <property type="entry name" value="WD40"/>
    <property type="match status" value="6"/>
</dbReference>
<keyword evidence="14" id="KW-0804">Transcription</keyword>
<dbReference type="CDD" id="cd00200">
    <property type="entry name" value="WD40"/>
    <property type="match status" value="1"/>
</dbReference>
<evidence type="ECO:0000313" key="26">
    <source>
        <dbReference type="EMBL" id="KAA8896712.1"/>
    </source>
</evidence>
<comment type="similarity">
    <text evidence="2">Belongs to the diphosphomevalonate decarboxylase family.</text>
</comment>
<comment type="pathway">
    <text evidence="1">Isoprenoid biosynthesis; isopentenyl diphosphate biosynthesis via mevalonate pathway; isopentenyl diphosphate from (R)-mevalonate: step 3/3.</text>
</comment>
<gene>
    <name evidence="26" type="ORF">DIURU_005724</name>
</gene>
<evidence type="ECO:0000259" key="23">
    <source>
        <dbReference type="Pfam" id="PF08581"/>
    </source>
</evidence>
<dbReference type="InterPro" id="IPR019775">
    <property type="entry name" value="WD40_repeat_CS"/>
</dbReference>
<organism evidence="26 27">
    <name type="scientific">Diutina rugosa</name>
    <name type="common">Yeast</name>
    <name type="synonym">Candida rugosa</name>
    <dbReference type="NCBI Taxonomy" id="5481"/>
    <lineage>
        <taxon>Eukaryota</taxon>
        <taxon>Fungi</taxon>
        <taxon>Dikarya</taxon>
        <taxon>Ascomycota</taxon>
        <taxon>Saccharomycotina</taxon>
        <taxon>Pichiomycetes</taxon>
        <taxon>Debaryomycetaceae</taxon>
        <taxon>Diutina</taxon>
    </lineage>
</organism>
<evidence type="ECO:0000256" key="13">
    <source>
        <dbReference type="ARBA" id="ARBA00023098"/>
    </source>
</evidence>
<dbReference type="Gene3D" id="2.130.10.10">
    <property type="entry name" value="YVTN repeat-like/Quinoprotein amine dehydrogenase"/>
    <property type="match status" value="1"/>
</dbReference>
<dbReference type="EC" id="4.1.1.33" evidence="3"/>
<evidence type="ECO:0000256" key="21">
    <source>
        <dbReference type="PROSITE-ProRule" id="PRU00221"/>
    </source>
</evidence>
<keyword evidence="15" id="KW-1207">Sterol metabolism</keyword>
<dbReference type="NCBIfam" id="TIGR01240">
    <property type="entry name" value="mevDPdecarb"/>
    <property type="match status" value="1"/>
</dbReference>
<keyword evidence="6 21" id="KW-0853">WD repeat</keyword>
<dbReference type="InterPro" id="IPR015943">
    <property type="entry name" value="WD40/YVTN_repeat-like_dom_sf"/>
</dbReference>
<dbReference type="GO" id="GO:0004163">
    <property type="term" value="F:diphosphomevalonate decarboxylase activity"/>
    <property type="evidence" value="ECO:0007669"/>
    <property type="project" value="UniProtKB-EC"/>
</dbReference>
<accession>A0A642UCL8</accession>
<keyword evidence="27" id="KW-1185">Reference proteome</keyword>
<keyword evidence="7" id="KW-0677">Repeat</keyword>
<dbReference type="VEuPathDB" id="FungiDB:DIURU_005724"/>
<comment type="catalytic activity">
    <reaction evidence="18">
        <text>(R)-5-diphosphomevalonate + ATP = isopentenyl diphosphate + ADP + phosphate + CO2</text>
        <dbReference type="Rhea" id="RHEA:23732"/>
        <dbReference type="ChEBI" id="CHEBI:16526"/>
        <dbReference type="ChEBI" id="CHEBI:30616"/>
        <dbReference type="ChEBI" id="CHEBI:43474"/>
        <dbReference type="ChEBI" id="CHEBI:57557"/>
        <dbReference type="ChEBI" id="CHEBI:128769"/>
        <dbReference type="ChEBI" id="CHEBI:456216"/>
        <dbReference type="EC" id="4.1.1.33"/>
    </reaction>
    <physiologicalReaction direction="left-to-right" evidence="18">
        <dbReference type="Rhea" id="RHEA:23733"/>
    </physiologicalReaction>
</comment>
<dbReference type="SUPFAM" id="SSF55060">
    <property type="entry name" value="GHMP Kinase, C-terminal domain"/>
    <property type="match status" value="1"/>
</dbReference>
<feature type="compositionally biased region" description="Low complexity" evidence="22">
    <location>
        <begin position="10"/>
        <end position="42"/>
    </location>
</feature>
<dbReference type="GO" id="GO:0019287">
    <property type="term" value="P:isopentenyl diphosphate biosynthetic process, mevalonate pathway"/>
    <property type="evidence" value="ECO:0007669"/>
    <property type="project" value="InterPro"/>
</dbReference>
<evidence type="ECO:0000256" key="8">
    <source>
        <dbReference type="ARBA" id="ARBA00022741"/>
    </source>
</evidence>
<dbReference type="InterPro" id="IPR020472">
    <property type="entry name" value="WD40_PAC1"/>
</dbReference>
<dbReference type="InterPro" id="IPR020568">
    <property type="entry name" value="Ribosomal_Su5_D2-typ_SF"/>
</dbReference>
<feature type="repeat" description="WD" evidence="21">
    <location>
        <begin position="344"/>
        <end position="378"/>
    </location>
</feature>
<dbReference type="PROSITE" id="PS00678">
    <property type="entry name" value="WD_REPEATS_1"/>
    <property type="match status" value="3"/>
</dbReference>
<dbReference type="Gene3D" id="3.30.230.10">
    <property type="match status" value="1"/>
</dbReference>
<evidence type="ECO:0000256" key="1">
    <source>
        <dbReference type="ARBA" id="ARBA00005055"/>
    </source>
</evidence>
<dbReference type="GO" id="GO:0005524">
    <property type="term" value="F:ATP binding"/>
    <property type="evidence" value="ECO:0007669"/>
    <property type="project" value="UniProtKB-KW"/>
</dbReference>
<dbReference type="FunFam" id="2.130.10.10:FF:000111">
    <property type="entry name" value="Transcriptional repressor rco-1"/>
    <property type="match status" value="1"/>
</dbReference>
<evidence type="ECO:0000256" key="7">
    <source>
        <dbReference type="ARBA" id="ARBA00022737"/>
    </source>
</evidence>
<feature type="repeat" description="WD" evidence="21">
    <location>
        <begin position="523"/>
        <end position="564"/>
    </location>
</feature>
<dbReference type="PRINTS" id="PR00320">
    <property type="entry name" value="GPROTEINBRPT"/>
</dbReference>
<sequence>MSSYANSGVGQPQGQQAQPGQPGAPQVALQQQQSQQRQQHQQRLSELLDQVKQEFDYALNEASNFKQVKEDYDLKYNQQTAEMQQIRQTVYELEMAHRKIKEAYEEEILRLKTELENRDRQAQLHSQQHKPNGQPVPYGYQPQPAVGGAPQPQQQPQQPPALKQSAPVAPKTEPKPLANVAAAPTLQPVPAPKDPVKPEQAPETSTALQVIDSSLYVVNPAQKALHVKEIPPFLSDLDAAKANPDFKKQLGDYYVLYNPAFKRDLDVELIHSLDHSSVVCCVRFSKDGKFIATGCNKTTQVFNVETGELVAKLMDDQNSGEGGEGKEGEGEVGGGVGSNGDLYIRSVCFSPDGKYLATGAEDKLIRIWDLTTKRIIKILRGHEQDIYSLDFFPDGNRLVSGSGDRTVRIWDLRSSQCSLTLSIEDGVTTVAVSPDGNLIAAGSLDRTVRVWDSLTGFLVERLDSGNENGNGHEDSVYSVAFTVNGKQIASGSLDRTVKLWNLEGKASSGPGGAQKKSSCEVTYIGHKDFVLSVCSTPNNEYILSGSKDRGVIFWDQLSGNPLLMLQGHRNSVISVATLKYWGKRDAKLNLPTNSSISVTLAQSDLRTLTSVAASPEFKDDKLLINGEEHPLTSARTQACLGELRRLRRSKEEATGAEALSSYGLRIVSENNFPTAAGLASSAAGFAALVSAIAKLYELDEDMSELSKIARQGSGSACRSLYGGFVAWEMGTAVDGSDSKAVQIADVDHWPGMKAAILVVSDDKKDTPSTTGMQTTVATSELFEERIKQQVPRRFDEMKKSILEKDFPTFAKLTMQDSNSFHAVCLDSYPPIFYLNDTSKQIIKLVHQLNEKEGVIAAYTFDAGPNAVIYYDESNESKVLGMLYEHFGKVSGWDKADTSKFHPSGISANPNLYQGVSRVILTQIGPGPQVSDMSLVDTNGKQVQ</sequence>
<keyword evidence="17" id="KW-0456">Lyase</keyword>
<dbReference type="InterPro" id="IPR014721">
    <property type="entry name" value="Ribsml_uS5_D2-typ_fold_subgr"/>
</dbReference>
<dbReference type="InterPro" id="IPR036322">
    <property type="entry name" value="WD40_repeat_dom_sf"/>
</dbReference>
<evidence type="ECO:0000256" key="4">
    <source>
        <dbReference type="ARBA" id="ARBA00022491"/>
    </source>
</evidence>
<dbReference type="PROSITE" id="PS50294">
    <property type="entry name" value="WD_REPEATS_REGION"/>
    <property type="match status" value="5"/>
</dbReference>
<evidence type="ECO:0000256" key="17">
    <source>
        <dbReference type="ARBA" id="ARBA00023239"/>
    </source>
</evidence>
<dbReference type="InterPro" id="IPR041431">
    <property type="entry name" value="Mvd1_C"/>
</dbReference>
<keyword evidence="9" id="KW-0067">ATP-binding</keyword>
<dbReference type="GO" id="GO:0016126">
    <property type="term" value="P:sterol biosynthetic process"/>
    <property type="evidence" value="ECO:0007669"/>
    <property type="project" value="UniProtKB-KW"/>
</dbReference>
<keyword evidence="4" id="KW-0678">Repressor</keyword>
<dbReference type="FunFam" id="3.30.70.890:FF:000005">
    <property type="entry name" value="Diphosphomevalonate decarboxylase"/>
    <property type="match status" value="1"/>
</dbReference>
<evidence type="ECO:0000256" key="14">
    <source>
        <dbReference type="ARBA" id="ARBA00023163"/>
    </source>
</evidence>
<evidence type="ECO:0000256" key="22">
    <source>
        <dbReference type="SAM" id="MobiDB-lite"/>
    </source>
</evidence>
<evidence type="ECO:0000256" key="19">
    <source>
        <dbReference type="ARBA" id="ARBA00084046"/>
    </source>
</evidence>
<evidence type="ECO:0000256" key="15">
    <source>
        <dbReference type="ARBA" id="ARBA00023166"/>
    </source>
</evidence>
<reference evidence="26 27" key="1">
    <citation type="submission" date="2019-07" db="EMBL/GenBank/DDBJ databases">
        <title>Genome assembly of two rare yeast pathogens: Diutina rugosa and Trichomonascus ciferrii.</title>
        <authorList>
            <person name="Mixao V."/>
            <person name="Saus E."/>
            <person name="Hansen A."/>
            <person name="Lass-Flor C."/>
            <person name="Gabaldon T."/>
        </authorList>
    </citation>
    <scope>NUCLEOTIDE SEQUENCE [LARGE SCALE GENOMIC DNA]</scope>
    <source>
        <strain evidence="26 27">CBS 613</strain>
    </source>
</reference>
<keyword evidence="16" id="KW-0753">Steroid metabolism</keyword>
<comment type="caution">
    <text evidence="26">The sequence shown here is derived from an EMBL/GenBank/DDBJ whole genome shotgun (WGS) entry which is preliminary data.</text>
</comment>
<evidence type="ECO:0000256" key="9">
    <source>
        <dbReference type="ARBA" id="ARBA00022840"/>
    </source>
</evidence>
<feature type="repeat" description="WD" evidence="21">
    <location>
        <begin position="379"/>
        <end position="420"/>
    </location>
</feature>
<protein>
    <recommendedName>
        <fullName evidence="3">diphosphomevalonate decarboxylase</fullName>
        <ecNumber evidence="3">4.1.1.33</ecNumber>
    </recommendedName>
    <alternativeName>
        <fullName evidence="19">Ergosterol biosynthesis protein 19</fullName>
    </alternativeName>
    <alternativeName>
        <fullName evidence="20">Mevalonate-5-diphosphate decarboxylase</fullName>
    </alternativeName>
</protein>
<dbReference type="Pfam" id="PF00400">
    <property type="entry name" value="WD40"/>
    <property type="match status" value="6"/>
</dbReference>
<proteinExistence type="inferred from homology"/>
<feature type="compositionally biased region" description="Low complexity" evidence="22">
    <location>
        <begin position="131"/>
        <end position="156"/>
    </location>
</feature>
<dbReference type="AlphaFoldDB" id="A0A642UCL8"/>
<evidence type="ECO:0000256" key="20">
    <source>
        <dbReference type="ARBA" id="ARBA00084088"/>
    </source>
</evidence>
<feature type="domain" description="Mvd1 C-terminal" evidence="24">
    <location>
        <begin position="755"/>
        <end position="929"/>
    </location>
</feature>
<dbReference type="Pfam" id="PF18376">
    <property type="entry name" value="MDD_C"/>
    <property type="match status" value="1"/>
</dbReference>
<keyword evidence="8" id="KW-0547">Nucleotide-binding</keyword>
<dbReference type="GO" id="GO:0005829">
    <property type="term" value="C:cytosol"/>
    <property type="evidence" value="ECO:0007669"/>
    <property type="project" value="InterPro"/>
</dbReference>
<evidence type="ECO:0000256" key="11">
    <source>
        <dbReference type="ARBA" id="ARBA00023011"/>
    </source>
</evidence>
<dbReference type="PANTHER" id="PTHR10977:SF3">
    <property type="entry name" value="DIPHOSPHOMEVALONATE DECARBOXYLASE"/>
    <property type="match status" value="1"/>
</dbReference>
<dbReference type="RefSeq" id="XP_034009572.1">
    <property type="nucleotide sequence ID" value="XM_034158738.1"/>
</dbReference>
<dbReference type="SUPFAM" id="SSF54211">
    <property type="entry name" value="Ribosomal protein S5 domain 2-like"/>
    <property type="match status" value="1"/>
</dbReference>
<dbReference type="OrthoDB" id="17410at2759"/>
<evidence type="ECO:0000256" key="3">
    <source>
        <dbReference type="ARBA" id="ARBA00012296"/>
    </source>
</evidence>
<dbReference type="GeneID" id="54784375"/>
<dbReference type="FunFam" id="3.30.230.10:FF:000018">
    <property type="entry name" value="Diphosphomevalonate decarboxylase"/>
    <property type="match status" value="1"/>
</dbReference>